<evidence type="ECO:0000256" key="1">
    <source>
        <dbReference type="ARBA" id="ARBA00004141"/>
    </source>
</evidence>
<feature type="compositionally biased region" description="Low complexity" evidence="3">
    <location>
        <begin position="32"/>
        <end position="42"/>
    </location>
</feature>
<dbReference type="PANTHER" id="PTHR11360">
    <property type="entry name" value="MONOCARBOXYLATE TRANSPORTER"/>
    <property type="match status" value="1"/>
</dbReference>
<comment type="subcellular location">
    <subcellularLocation>
        <location evidence="1">Membrane</location>
        <topology evidence="1">Multi-pass membrane protein</topology>
    </subcellularLocation>
</comment>
<name>A0AA38RDQ0_9PEZI</name>
<dbReference type="Proteomes" id="UP001174694">
    <property type="component" value="Unassembled WGS sequence"/>
</dbReference>
<dbReference type="InterPro" id="IPR050327">
    <property type="entry name" value="Proton-linked_MCT"/>
</dbReference>
<comment type="caution">
    <text evidence="6">The sequence shown here is derived from an EMBL/GenBank/DDBJ whole genome shotgun (WGS) entry which is preliminary data.</text>
</comment>
<dbReference type="PROSITE" id="PS50850">
    <property type="entry name" value="MFS"/>
    <property type="match status" value="1"/>
</dbReference>
<feature type="transmembrane region" description="Helical" evidence="4">
    <location>
        <begin position="337"/>
        <end position="354"/>
    </location>
</feature>
<evidence type="ECO:0000256" key="2">
    <source>
        <dbReference type="ARBA" id="ARBA00006727"/>
    </source>
</evidence>
<evidence type="ECO:0000313" key="6">
    <source>
        <dbReference type="EMBL" id="KAJ9143511.1"/>
    </source>
</evidence>
<comment type="similarity">
    <text evidence="2">Belongs to the major facilitator superfamily. Monocarboxylate porter (TC 2.A.1.13) family.</text>
</comment>
<feature type="transmembrane region" description="Helical" evidence="4">
    <location>
        <begin position="306"/>
        <end position="325"/>
    </location>
</feature>
<feature type="transmembrane region" description="Helical" evidence="4">
    <location>
        <begin position="398"/>
        <end position="419"/>
    </location>
</feature>
<dbReference type="InterPro" id="IPR011701">
    <property type="entry name" value="MFS"/>
</dbReference>
<proteinExistence type="inferred from homology"/>
<evidence type="ECO:0000313" key="7">
    <source>
        <dbReference type="Proteomes" id="UP001174694"/>
    </source>
</evidence>
<keyword evidence="4" id="KW-1133">Transmembrane helix</keyword>
<reference evidence="6" key="1">
    <citation type="submission" date="2022-07" db="EMBL/GenBank/DDBJ databases">
        <title>Fungi with potential for degradation of polypropylene.</title>
        <authorList>
            <person name="Gostincar C."/>
        </authorList>
    </citation>
    <scope>NUCLEOTIDE SEQUENCE</scope>
    <source>
        <strain evidence="6">EXF-13308</strain>
    </source>
</reference>
<feature type="domain" description="Major facilitator superfamily (MFS) profile" evidence="5">
    <location>
        <begin position="58"/>
        <end position="447"/>
    </location>
</feature>
<dbReference type="GO" id="GO:0022857">
    <property type="term" value="F:transmembrane transporter activity"/>
    <property type="evidence" value="ECO:0007669"/>
    <property type="project" value="InterPro"/>
</dbReference>
<dbReference type="InterPro" id="IPR036259">
    <property type="entry name" value="MFS_trans_sf"/>
</dbReference>
<feature type="transmembrane region" description="Helical" evidence="4">
    <location>
        <begin position="366"/>
        <end position="386"/>
    </location>
</feature>
<dbReference type="GO" id="GO:0016020">
    <property type="term" value="C:membrane"/>
    <property type="evidence" value="ECO:0007669"/>
    <property type="project" value="UniProtKB-SubCell"/>
</dbReference>
<feature type="transmembrane region" description="Helical" evidence="4">
    <location>
        <begin position="98"/>
        <end position="117"/>
    </location>
</feature>
<gene>
    <name evidence="6" type="ORF">NKR23_g6625</name>
</gene>
<feature type="transmembrane region" description="Helical" evidence="4">
    <location>
        <begin position="154"/>
        <end position="180"/>
    </location>
</feature>
<evidence type="ECO:0000259" key="5">
    <source>
        <dbReference type="PROSITE" id="PS50850"/>
    </source>
</evidence>
<feature type="transmembrane region" description="Helical" evidence="4">
    <location>
        <begin position="187"/>
        <end position="205"/>
    </location>
</feature>
<evidence type="ECO:0000256" key="3">
    <source>
        <dbReference type="SAM" id="MobiDB-lite"/>
    </source>
</evidence>
<accession>A0AA38RDQ0</accession>
<keyword evidence="4" id="KW-0812">Transmembrane</keyword>
<keyword evidence="4" id="KW-0472">Membrane</keyword>
<organism evidence="6 7">
    <name type="scientific">Pleurostoma richardsiae</name>
    <dbReference type="NCBI Taxonomy" id="41990"/>
    <lineage>
        <taxon>Eukaryota</taxon>
        <taxon>Fungi</taxon>
        <taxon>Dikarya</taxon>
        <taxon>Ascomycota</taxon>
        <taxon>Pezizomycotina</taxon>
        <taxon>Sordariomycetes</taxon>
        <taxon>Sordariomycetidae</taxon>
        <taxon>Calosphaeriales</taxon>
        <taxon>Pleurostomataceae</taxon>
        <taxon>Pleurostoma</taxon>
    </lineage>
</organism>
<dbReference type="CDD" id="cd17352">
    <property type="entry name" value="MFS_MCT_SLC16"/>
    <property type="match status" value="1"/>
</dbReference>
<protein>
    <submittedName>
        <fullName evidence="6">MFS general substrate transporter</fullName>
    </submittedName>
</protein>
<feature type="transmembrane region" description="Helical" evidence="4">
    <location>
        <begin position="129"/>
        <end position="148"/>
    </location>
</feature>
<dbReference type="AlphaFoldDB" id="A0AA38RDQ0"/>
<dbReference type="PANTHER" id="PTHR11360:SF280">
    <property type="entry name" value="MONOCARBOXYLATE TRANSPORTER, PUTATIVE (AFU_ORTHOLOGUE AFUA_1G05170)-RELATED"/>
    <property type="match status" value="1"/>
</dbReference>
<sequence>MPSNTEAPVERTESNLAVQQAEPVAGTSGMVEADAPAPAARPEATRRTDPPPNGGSVAWLQVSAAFALYWNTLGLLNGFGAFQTYYQEVLLSDMSASAIAWIGSIQIFFLMTGGLVIGPLYDLGFVRSLLIVGTILVTFGFMMTSISTQYYQVLLAQGVCVGLGTSCLYMPAITLVPAYFSTRRARAMGVAAVGSSLGATIYPLVFERLQPQIGFGWTVRVIAFITLAMCCYAIAVARPRATPKNRRGQDKSGFSSLRELATTAQLLDKRYIIQCVAIFFSNVGFFEPLYYLQTYAQSHGMQSDELAKYLLVILNAVAIPGRILPSYVADRVGVLDTYIGISTLTAASVFYWISVTNRAGNIAFSVLYGFFSGSIVTLAPVVLASITSDLSILGTRLGVVAVLKGIGSLIGPPIAGAILGATDSYLGVQLFSGLALIMTALLASVLRVVITRSRVVAEKDDSETGGRAGGVSEKKT</sequence>
<dbReference type="InterPro" id="IPR020846">
    <property type="entry name" value="MFS_dom"/>
</dbReference>
<feature type="transmembrane region" description="Helical" evidence="4">
    <location>
        <begin position="217"/>
        <end position="237"/>
    </location>
</feature>
<feature type="transmembrane region" description="Helical" evidence="4">
    <location>
        <begin position="66"/>
        <end position="86"/>
    </location>
</feature>
<feature type="region of interest" description="Disordered" evidence="3">
    <location>
        <begin position="1"/>
        <end position="53"/>
    </location>
</feature>
<dbReference type="Gene3D" id="1.20.1250.20">
    <property type="entry name" value="MFS general substrate transporter like domains"/>
    <property type="match status" value="1"/>
</dbReference>
<feature type="transmembrane region" description="Helical" evidence="4">
    <location>
        <begin position="271"/>
        <end position="291"/>
    </location>
</feature>
<dbReference type="Pfam" id="PF07690">
    <property type="entry name" value="MFS_1"/>
    <property type="match status" value="1"/>
</dbReference>
<feature type="transmembrane region" description="Helical" evidence="4">
    <location>
        <begin position="425"/>
        <end position="450"/>
    </location>
</feature>
<evidence type="ECO:0000256" key="4">
    <source>
        <dbReference type="SAM" id="Phobius"/>
    </source>
</evidence>
<dbReference type="SUPFAM" id="SSF103473">
    <property type="entry name" value="MFS general substrate transporter"/>
    <property type="match status" value="1"/>
</dbReference>
<keyword evidence="7" id="KW-1185">Reference proteome</keyword>
<dbReference type="EMBL" id="JANBVO010000019">
    <property type="protein sequence ID" value="KAJ9143511.1"/>
    <property type="molecule type" value="Genomic_DNA"/>
</dbReference>